<sequence length="636" mass="76183">MAGIKFNSKYGMACGWELNKIVKKVKENAIESEWSITDLIDFYNILKYIHIKQFSDYIVQKTDIEIRTYEKKIHHKIGHFINKYKNDYINFHDNIASNSTDDFWEIFEKYKLYKKVKNSDFRAFLNKDNVHVYSILKFKQLAKHFDSEIKEVILTDSSNAKIILSKYIKEDNLYLPSSLTETEIYSLIDEYIDSPQVNINTLRQIITYPVGKGLNIPDKIKLHAMRKEKIEESKLFNDGTGIKTRVMISYPNDQEEVVIITMNDNTANINISLKWIKENLDYPTLWNNFIYIFSFVDIKMRLQFVSKTSDMGVLESLMHPKEEHLYTTSFSFRYNKMLSNAEIYSYIKVLNDFDIRLEDMIEWFFSKYLKDEFKISNFIVKMPSKETSYFEKCRTILPEIDRIFKQYNLLVEDGFIDQELIQMSSSSVKSKDIKSLIEKKYVYSTSDWYKRASHLLFSDQSSIFYMPNKEDNYENFLDLMISEHLKKNDFEEYQLQDMEWLFENNLICEDKEGYLEFIDQKVIYILKELFYEEVINYWHYPDNIRRVIEGLYNQNFVNLKSSLFSKNEQDYFDYYLNKSKFTNGHDIRNKYLHGTNSNNEKQYKTDYHIILKLIVIVVIKINDDLCIKEDYMSNSQ</sequence>
<organism evidence="1 2">
    <name type="scientific">Vallitalea pronyensis</name>
    <dbReference type="NCBI Taxonomy" id="1348613"/>
    <lineage>
        <taxon>Bacteria</taxon>
        <taxon>Bacillati</taxon>
        <taxon>Bacillota</taxon>
        <taxon>Clostridia</taxon>
        <taxon>Lachnospirales</taxon>
        <taxon>Vallitaleaceae</taxon>
        <taxon>Vallitalea</taxon>
    </lineage>
</organism>
<gene>
    <name evidence="1" type="ORF">HZI73_18815</name>
</gene>
<name>A0A8J8MMK3_9FIRM</name>
<dbReference type="RefSeq" id="WP_212694912.1">
    <property type="nucleotide sequence ID" value="NZ_CP058649.1"/>
</dbReference>
<evidence type="ECO:0000313" key="1">
    <source>
        <dbReference type="EMBL" id="QUI24217.1"/>
    </source>
</evidence>
<protein>
    <submittedName>
        <fullName evidence="1">Uncharacterized protein</fullName>
    </submittedName>
</protein>
<keyword evidence="2" id="KW-1185">Reference proteome</keyword>
<dbReference type="KEGG" id="vpy:HZI73_18815"/>
<proteinExistence type="predicted"/>
<reference evidence="1" key="1">
    <citation type="submission" date="2020-07" db="EMBL/GenBank/DDBJ databases">
        <title>Vallitalea pronyensis genome.</title>
        <authorList>
            <person name="Postec A."/>
        </authorList>
    </citation>
    <scope>NUCLEOTIDE SEQUENCE</scope>
    <source>
        <strain evidence="1">FatNI3</strain>
    </source>
</reference>
<dbReference type="Proteomes" id="UP000683246">
    <property type="component" value="Chromosome"/>
</dbReference>
<dbReference type="EMBL" id="CP058649">
    <property type="protein sequence ID" value="QUI24217.1"/>
    <property type="molecule type" value="Genomic_DNA"/>
</dbReference>
<accession>A0A8J8MMK3</accession>
<dbReference type="AlphaFoldDB" id="A0A8J8MMK3"/>
<evidence type="ECO:0000313" key="2">
    <source>
        <dbReference type="Proteomes" id="UP000683246"/>
    </source>
</evidence>